<keyword evidence="1 3" id="KW-0238">DNA-binding</keyword>
<feature type="region of interest" description="Disordered" evidence="4">
    <location>
        <begin position="1"/>
        <end position="49"/>
    </location>
</feature>
<evidence type="ECO:0000313" key="6">
    <source>
        <dbReference type="EMBL" id="KJA30010.1"/>
    </source>
</evidence>
<accession>A0A0D2QEI2</accession>
<evidence type="ECO:0000256" key="2">
    <source>
        <dbReference type="ARBA" id="ARBA00023242"/>
    </source>
</evidence>
<dbReference type="GO" id="GO:0005634">
    <property type="term" value="C:nucleus"/>
    <property type="evidence" value="ECO:0007669"/>
    <property type="project" value="UniProtKB-UniRule"/>
</dbReference>
<dbReference type="OrthoDB" id="6247875at2759"/>
<dbReference type="Pfam" id="PF00505">
    <property type="entry name" value="HMG_box"/>
    <property type="match status" value="1"/>
</dbReference>
<feature type="domain" description="HMG box" evidence="5">
    <location>
        <begin position="46"/>
        <end position="115"/>
    </location>
</feature>
<evidence type="ECO:0000259" key="5">
    <source>
        <dbReference type="PROSITE" id="PS50118"/>
    </source>
</evidence>
<dbReference type="GO" id="GO:0000978">
    <property type="term" value="F:RNA polymerase II cis-regulatory region sequence-specific DNA binding"/>
    <property type="evidence" value="ECO:0007669"/>
    <property type="project" value="TreeGrafter"/>
</dbReference>
<evidence type="ECO:0000256" key="4">
    <source>
        <dbReference type="SAM" id="MobiDB-lite"/>
    </source>
</evidence>
<dbReference type="PANTHER" id="PTHR45789:SF2">
    <property type="entry name" value="FI18025P1"/>
    <property type="match status" value="1"/>
</dbReference>
<protein>
    <recommendedName>
        <fullName evidence="5">HMG box domain-containing protein</fullName>
    </recommendedName>
</protein>
<proteinExistence type="predicted"/>
<dbReference type="SMART" id="SM00398">
    <property type="entry name" value="HMG"/>
    <property type="match status" value="1"/>
</dbReference>
<dbReference type="AlphaFoldDB" id="A0A0D2QEI2"/>
<dbReference type="GO" id="GO:0000981">
    <property type="term" value="F:DNA-binding transcription factor activity, RNA polymerase II-specific"/>
    <property type="evidence" value="ECO:0007669"/>
    <property type="project" value="TreeGrafter"/>
</dbReference>
<dbReference type="EMBL" id="KN817518">
    <property type="protein sequence ID" value="KJA30010.1"/>
    <property type="molecule type" value="Genomic_DNA"/>
</dbReference>
<evidence type="ECO:0000313" key="7">
    <source>
        <dbReference type="Proteomes" id="UP000054270"/>
    </source>
</evidence>
<feature type="compositionally biased region" description="Low complexity" evidence="4">
    <location>
        <begin position="13"/>
        <end position="38"/>
    </location>
</feature>
<dbReference type="Proteomes" id="UP000054270">
    <property type="component" value="Unassembled WGS sequence"/>
</dbReference>
<dbReference type="SUPFAM" id="SSF47095">
    <property type="entry name" value="HMG-box"/>
    <property type="match status" value="1"/>
</dbReference>
<evidence type="ECO:0000256" key="1">
    <source>
        <dbReference type="ARBA" id="ARBA00023125"/>
    </source>
</evidence>
<dbReference type="PROSITE" id="PS50118">
    <property type="entry name" value="HMG_BOX_2"/>
    <property type="match status" value="1"/>
</dbReference>
<evidence type="ECO:0000256" key="3">
    <source>
        <dbReference type="PROSITE-ProRule" id="PRU00267"/>
    </source>
</evidence>
<gene>
    <name evidence="6" type="ORF">HYPSUDRAFT_73491</name>
</gene>
<keyword evidence="7" id="KW-1185">Reference proteome</keyword>
<dbReference type="PANTHER" id="PTHR45789">
    <property type="entry name" value="FI18025P1"/>
    <property type="match status" value="1"/>
</dbReference>
<dbReference type="CDD" id="cd01389">
    <property type="entry name" value="HMG-box_ROX1-like"/>
    <property type="match status" value="1"/>
</dbReference>
<sequence>MLQYNPPVSPAQSISTPSLSTPASSPSSSSWADSDSSPSPSPSEHIKRPPNAFMIFRSAFLRSKKIPAEETNQQQTLSRIIGQTWGAMTADEKAFYNEAADAAKREHRMRYPNYKYSPAASKVKSKAKMEKKIGKVSAEEVTRIRMQYTNVKGPVLSSPRSAKKARGVKANARALATAVDESAFNPMPQVAPAMMGFTDYVQHGLLGIPSGPPSFEPQTNPDVLQHGAYVFNPLYDECMQLSMNGQYDTDPSFKHEAYYNGCALGPAFQPAMSTSLPISSFPAQQTGSFSNEPLSAYNSQYALDTGSSCVPPSPINDYVLGTILTSPDGTSPFDKMVEELVPYDRVGTFFEDFPTTYGPVNEGIYPASQYAI</sequence>
<dbReference type="STRING" id="945553.A0A0D2QEI2"/>
<dbReference type="InterPro" id="IPR051356">
    <property type="entry name" value="SOX/SOX-like_TF"/>
</dbReference>
<dbReference type="Gene3D" id="1.10.30.10">
    <property type="entry name" value="High mobility group box domain"/>
    <property type="match status" value="1"/>
</dbReference>
<dbReference type="InterPro" id="IPR036910">
    <property type="entry name" value="HMG_box_dom_sf"/>
</dbReference>
<feature type="DNA-binding region" description="HMG box" evidence="3">
    <location>
        <begin position="46"/>
        <end position="115"/>
    </location>
</feature>
<dbReference type="InterPro" id="IPR009071">
    <property type="entry name" value="HMG_box_dom"/>
</dbReference>
<reference evidence="7" key="1">
    <citation type="submission" date="2014-04" db="EMBL/GenBank/DDBJ databases">
        <title>Evolutionary Origins and Diversification of the Mycorrhizal Mutualists.</title>
        <authorList>
            <consortium name="DOE Joint Genome Institute"/>
            <consortium name="Mycorrhizal Genomics Consortium"/>
            <person name="Kohler A."/>
            <person name="Kuo A."/>
            <person name="Nagy L.G."/>
            <person name="Floudas D."/>
            <person name="Copeland A."/>
            <person name="Barry K.W."/>
            <person name="Cichocki N."/>
            <person name="Veneault-Fourrey C."/>
            <person name="LaButti K."/>
            <person name="Lindquist E.A."/>
            <person name="Lipzen A."/>
            <person name="Lundell T."/>
            <person name="Morin E."/>
            <person name="Murat C."/>
            <person name="Riley R."/>
            <person name="Ohm R."/>
            <person name="Sun H."/>
            <person name="Tunlid A."/>
            <person name="Henrissat B."/>
            <person name="Grigoriev I.V."/>
            <person name="Hibbett D.S."/>
            <person name="Martin F."/>
        </authorList>
    </citation>
    <scope>NUCLEOTIDE SEQUENCE [LARGE SCALE GENOMIC DNA]</scope>
    <source>
        <strain evidence="7">FD-334 SS-4</strain>
    </source>
</reference>
<keyword evidence="2 3" id="KW-0539">Nucleus</keyword>
<organism evidence="6 7">
    <name type="scientific">Hypholoma sublateritium (strain FD-334 SS-4)</name>
    <dbReference type="NCBI Taxonomy" id="945553"/>
    <lineage>
        <taxon>Eukaryota</taxon>
        <taxon>Fungi</taxon>
        <taxon>Dikarya</taxon>
        <taxon>Basidiomycota</taxon>
        <taxon>Agaricomycotina</taxon>
        <taxon>Agaricomycetes</taxon>
        <taxon>Agaricomycetidae</taxon>
        <taxon>Agaricales</taxon>
        <taxon>Agaricineae</taxon>
        <taxon>Strophariaceae</taxon>
        <taxon>Hypholoma</taxon>
    </lineage>
</organism>
<name>A0A0D2QEI2_HYPSF</name>